<accession>A0ABY6YBG2</accession>
<sequence length="349" mass="40489">MDYKQILEKAVAAKSFNIKACAGLREALDDDGRNAYDHIGSMLKHAQLDYIAHSIVRNSFLIELVNHDITSTKFQVRWTDDLNDDPRFASYEECLRIAQKLLKEISALSKDDLLLLVKFKEFTSVPYELPFDYINRYADKLHSERNIYLAFNEVARSTVRLRSFLFDDSKNPDAIVFKEIYKNKVKIKTYLTDRAQTGLYQTNREKRWETHPRSVQFALRIDCMKIESKLLLQVAKFKGANADLVAGLKREGYLPSSFEYATCPITRDYLDYQLFVDDILHPRHGRSAFQVGHLNPLKTVKDGESFGHTATNISWISDDGNRIQGSLSMSEVERLLIRIFKNRHFDMRI</sequence>
<protein>
    <submittedName>
        <fullName evidence="1">Uncharacterized protein</fullName>
    </submittedName>
</protein>
<proteinExistence type="predicted"/>
<dbReference type="Proteomes" id="UP000494211">
    <property type="component" value="Unassembled WGS sequence"/>
</dbReference>
<evidence type="ECO:0000313" key="1">
    <source>
        <dbReference type="EMBL" id="VWQ13388.1"/>
    </source>
</evidence>
<comment type="caution">
    <text evidence="1">The sequence shown here is derived from an EMBL/GenBank/DDBJ whole genome shotgun (WGS) entry which is preliminary data.</text>
</comment>
<name>A0ABY6YBG2_BIFPS</name>
<gene>
    <name evidence="1" type="ORF">BIFLH658_00332</name>
</gene>
<keyword evidence="2" id="KW-1185">Reference proteome</keyword>
<dbReference type="EMBL" id="CABWJV010000001">
    <property type="protein sequence ID" value="VWQ13388.1"/>
    <property type="molecule type" value="Genomic_DNA"/>
</dbReference>
<reference evidence="1 2" key="1">
    <citation type="submission" date="2019-10" db="EMBL/GenBank/DDBJ databases">
        <authorList>
            <consortium name="Melissa Lawson"/>
            <person name="O'neill I."/>
        </authorList>
    </citation>
    <scope>NUCLEOTIDE SEQUENCE [LARGE SCALE GENOMIC DNA]</scope>
    <source>
        <strain evidence="1">LH_658</strain>
    </source>
</reference>
<organism evidence="1 2">
    <name type="scientific">Bifidobacterium pseudocatenulatum</name>
    <dbReference type="NCBI Taxonomy" id="28026"/>
    <lineage>
        <taxon>Bacteria</taxon>
        <taxon>Bacillati</taxon>
        <taxon>Actinomycetota</taxon>
        <taxon>Actinomycetes</taxon>
        <taxon>Bifidobacteriales</taxon>
        <taxon>Bifidobacteriaceae</taxon>
        <taxon>Bifidobacterium</taxon>
    </lineage>
</organism>
<evidence type="ECO:0000313" key="2">
    <source>
        <dbReference type="Proteomes" id="UP000494211"/>
    </source>
</evidence>
<dbReference type="RefSeq" id="WP_055063200.1">
    <property type="nucleotide sequence ID" value="NZ_CABWJV010000001.1"/>
</dbReference>